<evidence type="ECO:0000313" key="1">
    <source>
        <dbReference type="EMBL" id="QQP42374.1"/>
    </source>
</evidence>
<dbReference type="Proteomes" id="UP000595437">
    <property type="component" value="Chromosome 11"/>
</dbReference>
<gene>
    <name evidence="1" type="ORF">FKW44_017019</name>
</gene>
<evidence type="ECO:0000313" key="2">
    <source>
        <dbReference type="Proteomes" id="UP000595437"/>
    </source>
</evidence>
<organism evidence="1 2">
    <name type="scientific">Caligus rogercresseyi</name>
    <name type="common">Sea louse</name>
    <dbReference type="NCBI Taxonomy" id="217165"/>
    <lineage>
        <taxon>Eukaryota</taxon>
        <taxon>Metazoa</taxon>
        <taxon>Ecdysozoa</taxon>
        <taxon>Arthropoda</taxon>
        <taxon>Crustacea</taxon>
        <taxon>Multicrustacea</taxon>
        <taxon>Hexanauplia</taxon>
        <taxon>Copepoda</taxon>
        <taxon>Siphonostomatoida</taxon>
        <taxon>Caligidae</taxon>
        <taxon>Caligus</taxon>
    </lineage>
</organism>
<sequence>ILVRFIKLNVRGFDAPNAGKYSKAFILFGLSSHKASARTKTINNALLSAKALVAKSLTLDRPLQPLDIGQYVYPPLLDTLHWTSGSLRSRTTHGR</sequence>
<keyword evidence="2" id="KW-1185">Reference proteome</keyword>
<feature type="non-terminal residue" evidence="1">
    <location>
        <position position="1"/>
    </location>
</feature>
<proteinExistence type="predicted"/>
<reference evidence="2" key="1">
    <citation type="submission" date="2021-01" db="EMBL/GenBank/DDBJ databases">
        <title>Caligus Genome Assembly.</title>
        <authorList>
            <person name="Gallardo-Escarate C."/>
        </authorList>
    </citation>
    <scope>NUCLEOTIDE SEQUENCE [LARGE SCALE GENOMIC DNA]</scope>
</reference>
<dbReference type="AlphaFoldDB" id="A0A7T8H2L1"/>
<accession>A0A7T8H2L1</accession>
<name>A0A7T8H2L1_CALRO</name>
<protein>
    <submittedName>
        <fullName evidence="1">Uncharacterized protein</fullName>
    </submittedName>
</protein>
<dbReference type="EMBL" id="CP045900">
    <property type="protein sequence ID" value="QQP42374.1"/>
    <property type="molecule type" value="Genomic_DNA"/>
</dbReference>